<dbReference type="Gene3D" id="1.50.10.10">
    <property type="match status" value="1"/>
</dbReference>
<name>A0A497XK86_9PROT</name>
<dbReference type="InterPro" id="IPR004879">
    <property type="entry name" value="Ssp411-like_TRX"/>
</dbReference>
<accession>A0A497XK86</accession>
<dbReference type="InterPro" id="IPR012341">
    <property type="entry name" value="6hp_glycosidase-like_sf"/>
</dbReference>
<dbReference type="AlphaFoldDB" id="A0A497XK86"/>
<sequence>MNRLAQETSPYLLQHADNPVAWFPWGEDALTLARSQDRPILLSIGYSACHWCHVMAHESFEDADVAAVMNRLFVNVKVDREERPDLDQIYQTAHQMLAGRHGGWPLTMFLTPDGTPFYGGTYFPKAPRFGLPGFIDLCEQIADVWHTRRGDVEAQNRDLLATLAGHSARTGGPADLDTAPIAATGNMLLGSFDRDFGGFGGAPKFPHPTDLAFLLRRGDDPLAREAALITLTRMAEGGIHDQLGGGFCRYSTDERWEIPHFEKMLYDNGPLLGLYADAWALTADELYRRVAEQTVGWLLREMTSPDGAFYSSLDADSEGEEGRYYVWDRAEVARLLTPEESALAARRWGLDGPPNFENAHWHLRVVVPMRGRSAPLAPDETVLFESARAKLFAARERRICPGRDDKILTSWNALMIEGLAHAARVFDRPDWLAAAQRALDSIRGTLWKDARLLATAKDGKAHLNAYLDDYAYLLSALLELLQAEYRQEDMEFAIRIADALLEHFEDTESGGFFFTSHDHESLIQRPKTGFDSAMPSGNGVAAVGLQRLGHLLGEVRYLEAARRTLDCFWPQMQRQAGGFSTLLTALEEALTPPAIAILRGPAAEVGEWQRRLAGRREAIVLGLSNGMSGLAAALARPESTHVNAWVCRGVTCLPPVADFEQLLGHLQPT</sequence>
<gene>
    <name evidence="2" type="ORF">DFR35_0932</name>
</gene>
<proteinExistence type="predicted"/>
<protein>
    <recommendedName>
        <fullName evidence="1">Spermatogenesis-associated protein 20-like TRX domain-containing protein</fullName>
    </recommendedName>
</protein>
<feature type="domain" description="Spermatogenesis-associated protein 20-like TRX" evidence="1">
    <location>
        <begin position="1"/>
        <end position="163"/>
    </location>
</feature>
<dbReference type="PANTHER" id="PTHR42899:SF1">
    <property type="entry name" value="SPERMATOGENESIS-ASSOCIATED PROTEIN 20"/>
    <property type="match status" value="1"/>
</dbReference>
<reference evidence="2 3" key="1">
    <citation type="submission" date="2018-10" db="EMBL/GenBank/DDBJ databases">
        <title>Genomic Encyclopedia of Type Strains, Phase IV (KMG-IV): sequencing the most valuable type-strain genomes for metagenomic binning, comparative biology and taxonomic classification.</title>
        <authorList>
            <person name="Goeker M."/>
        </authorList>
    </citation>
    <scope>NUCLEOTIDE SEQUENCE [LARGE SCALE GENOMIC DNA]</scope>
    <source>
        <strain evidence="2 3">DSM 26916</strain>
    </source>
</reference>
<comment type="caution">
    <text evidence="2">The sequence shown here is derived from an EMBL/GenBank/DDBJ whole genome shotgun (WGS) entry which is preliminary data.</text>
</comment>
<dbReference type="InterPro" id="IPR024705">
    <property type="entry name" value="Ssp411"/>
</dbReference>
<dbReference type="PIRSF" id="PIRSF006402">
    <property type="entry name" value="UCP006402_thioredoxin"/>
    <property type="match status" value="1"/>
</dbReference>
<dbReference type="RefSeq" id="WP_243642525.1">
    <property type="nucleotide sequence ID" value="NZ_BHVV01000002.1"/>
</dbReference>
<organism evidence="2 3">
    <name type="scientific">Sulfurisoma sediminicola</name>
    <dbReference type="NCBI Taxonomy" id="1381557"/>
    <lineage>
        <taxon>Bacteria</taxon>
        <taxon>Pseudomonadati</taxon>
        <taxon>Pseudomonadota</taxon>
        <taxon>Betaproteobacteria</taxon>
        <taxon>Nitrosomonadales</taxon>
        <taxon>Sterolibacteriaceae</taxon>
        <taxon>Sulfurisoma</taxon>
    </lineage>
</organism>
<dbReference type="Gene3D" id="3.40.30.10">
    <property type="entry name" value="Glutaredoxin"/>
    <property type="match status" value="1"/>
</dbReference>
<dbReference type="InterPro" id="IPR008928">
    <property type="entry name" value="6-hairpin_glycosidase_sf"/>
</dbReference>
<dbReference type="SUPFAM" id="SSF52833">
    <property type="entry name" value="Thioredoxin-like"/>
    <property type="match status" value="1"/>
</dbReference>
<dbReference type="InterPro" id="IPR036249">
    <property type="entry name" value="Thioredoxin-like_sf"/>
</dbReference>
<evidence type="ECO:0000259" key="1">
    <source>
        <dbReference type="Pfam" id="PF03190"/>
    </source>
</evidence>
<dbReference type="CDD" id="cd02955">
    <property type="entry name" value="SSP411"/>
    <property type="match status" value="1"/>
</dbReference>
<evidence type="ECO:0000313" key="3">
    <source>
        <dbReference type="Proteomes" id="UP000268908"/>
    </source>
</evidence>
<dbReference type="SUPFAM" id="SSF48208">
    <property type="entry name" value="Six-hairpin glycosidases"/>
    <property type="match status" value="1"/>
</dbReference>
<dbReference type="Proteomes" id="UP000268908">
    <property type="component" value="Unassembled WGS sequence"/>
</dbReference>
<dbReference type="EMBL" id="RCCI01000004">
    <property type="protein sequence ID" value="RLJ68372.1"/>
    <property type="molecule type" value="Genomic_DNA"/>
</dbReference>
<dbReference type="Pfam" id="PF03190">
    <property type="entry name" value="Thioredox_DsbH"/>
    <property type="match status" value="1"/>
</dbReference>
<dbReference type="GO" id="GO:0005975">
    <property type="term" value="P:carbohydrate metabolic process"/>
    <property type="evidence" value="ECO:0007669"/>
    <property type="project" value="InterPro"/>
</dbReference>
<evidence type="ECO:0000313" key="2">
    <source>
        <dbReference type="EMBL" id="RLJ68372.1"/>
    </source>
</evidence>
<dbReference type="PANTHER" id="PTHR42899">
    <property type="entry name" value="SPERMATOGENESIS-ASSOCIATED PROTEIN 20"/>
    <property type="match status" value="1"/>
</dbReference>
<keyword evidence="3" id="KW-1185">Reference proteome</keyword>